<dbReference type="PROSITE" id="PS50887">
    <property type="entry name" value="GGDEF"/>
    <property type="match status" value="1"/>
</dbReference>
<dbReference type="PROSITE" id="PS50883">
    <property type="entry name" value="EAL"/>
    <property type="match status" value="1"/>
</dbReference>
<dbReference type="Proteomes" id="UP000005234">
    <property type="component" value="Chromosome"/>
</dbReference>
<feature type="transmembrane region" description="Helical" evidence="3">
    <location>
        <begin position="144"/>
        <end position="164"/>
    </location>
</feature>
<dbReference type="NCBIfam" id="TIGR00254">
    <property type="entry name" value="GGDEF"/>
    <property type="match status" value="1"/>
</dbReference>
<feature type="transmembrane region" description="Helical" evidence="3">
    <location>
        <begin position="176"/>
        <end position="199"/>
    </location>
</feature>
<dbReference type="Pfam" id="PF00990">
    <property type="entry name" value="GGDEF"/>
    <property type="match status" value="1"/>
</dbReference>
<dbReference type="eggNOG" id="COG3300">
    <property type="taxonomic scope" value="Bacteria"/>
</dbReference>
<dbReference type="KEGG" id="fau:Fraau_0726"/>
<dbReference type="PROSITE" id="PS50924">
    <property type="entry name" value="MHYT"/>
    <property type="match status" value="1"/>
</dbReference>
<dbReference type="CDD" id="cd01949">
    <property type="entry name" value="GGDEF"/>
    <property type="match status" value="1"/>
</dbReference>
<evidence type="ECO:0000259" key="5">
    <source>
        <dbReference type="PROSITE" id="PS50883"/>
    </source>
</evidence>
<dbReference type="GO" id="GO:0071111">
    <property type="term" value="F:cyclic-guanylate-specific phosphodiesterase activity"/>
    <property type="evidence" value="ECO:0007669"/>
    <property type="project" value="UniProtKB-EC"/>
</dbReference>
<dbReference type="Pfam" id="PF00563">
    <property type="entry name" value="EAL"/>
    <property type="match status" value="1"/>
</dbReference>
<keyword evidence="9" id="KW-1185">Reference proteome</keyword>
<feature type="transmembrane region" description="Helical" evidence="3">
    <location>
        <begin position="219"/>
        <end position="238"/>
    </location>
</feature>
<dbReference type="FunFam" id="3.20.20.450:FF:000001">
    <property type="entry name" value="Cyclic di-GMP phosphodiesterase yahA"/>
    <property type="match status" value="1"/>
</dbReference>
<proteinExistence type="predicted"/>
<dbReference type="RefSeq" id="WP_014402205.1">
    <property type="nucleotide sequence ID" value="NC_017033.1"/>
</dbReference>
<feature type="compositionally biased region" description="Low complexity" evidence="4">
    <location>
        <begin position="700"/>
        <end position="712"/>
    </location>
</feature>
<accession>H8KZ95</accession>
<feature type="domain" description="EAL" evidence="5">
    <location>
        <begin position="434"/>
        <end position="688"/>
    </location>
</feature>
<keyword evidence="3" id="KW-1133">Transmembrane helix</keyword>
<dbReference type="GO" id="GO:0016020">
    <property type="term" value="C:membrane"/>
    <property type="evidence" value="ECO:0007669"/>
    <property type="project" value="UniProtKB-UniRule"/>
</dbReference>
<dbReference type="SUPFAM" id="SSF141868">
    <property type="entry name" value="EAL domain-like"/>
    <property type="match status" value="1"/>
</dbReference>
<dbReference type="InterPro" id="IPR000160">
    <property type="entry name" value="GGDEF_dom"/>
</dbReference>
<evidence type="ECO:0000256" key="4">
    <source>
        <dbReference type="SAM" id="MobiDB-lite"/>
    </source>
</evidence>
<evidence type="ECO:0000313" key="9">
    <source>
        <dbReference type="Proteomes" id="UP000005234"/>
    </source>
</evidence>
<keyword evidence="2" id="KW-0973">c-di-GMP</keyword>
<dbReference type="Gene3D" id="3.30.70.270">
    <property type="match status" value="1"/>
</dbReference>
<dbReference type="EMBL" id="CP003350">
    <property type="protein sequence ID" value="AFC85199.1"/>
    <property type="molecule type" value="Genomic_DNA"/>
</dbReference>
<dbReference type="CDD" id="cd01948">
    <property type="entry name" value="EAL"/>
    <property type="match status" value="1"/>
</dbReference>
<dbReference type="InterPro" id="IPR043128">
    <property type="entry name" value="Rev_trsase/Diguanyl_cyclase"/>
</dbReference>
<evidence type="ECO:0000259" key="6">
    <source>
        <dbReference type="PROSITE" id="PS50887"/>
    </source>
</evidence>
<dbReference type="InterPro" id="IPR005330">
    <property type="entry name" value="MHYT_dom"/>
</dbReference>
<reference evidence="8" key="1">
    <citation type="submission" date="2012-02" db="EMBL/GenBank/DDBJ databases">
        <title>The complete genome of Frateuria aurantia DSM 6220.</title>
        <authorList>
            <consortium name="US DOE Joint Genome Institute (JGI-PGF)"/>
            <person name="Lucas S."/>
            <person name="Copeland A."/>
            <person name="Lapidus A."/>
            <person name="Glavina del Rio T."/>
            <person name="Dalin E."/>
            <person name="Tice H."/>
            <person name="Bruce D."/>
            <person name="Goodwin L."/>
            <person name="Pitluck S."/>
            <person name="Peters L."/>
            <person name="Ovchinnikova G."/>
            <person name="Teshima H."/>
            <person name="Kyrpides N."/>
            <person name="Mavromatis K."/>
            <person name="Ivanova N."/>
            <person name="Brettin T."/>
            <person name="Detter J.C."/>
            <person name="Han C."/>
            <person name="Larimer F."/>
            <person name="Land M."/>
            <person name="Hauser L."/>
            <person name="Markowitz V."/>
            <person name="Cheng J.-F."/>
            <person name="Hugenholtz P."/>
            <person name="Woyke T."/>
            <person name="Wu D."/>
            <person name="Brambilla E."/>
            <person name="Klenk H.-P."/>
            <person name="Eisen J.A."/>
        </authorList>
    </citation>
    <scope>NUCLEOTIDE SEQUENCE</scope>
    <source>
        <strain evidence="8">DSM 6220</strain>
    </source>
</reference>
<evidence type="ECO:0000256" key="2">
    <source>
        <dbReference type="ARBA" id="ARBA00022636"/>
    </source>
</evidence>
<dbReference type="PANTHER" id="PTHR44757">
    <property type="entry name" value="DIGUANYLATE CYCLASE DGCP"/>
    <property type="match status" value="1"/>
</dbReference>
<dbReference type="InterPro" id="IPR035919">
    <property type="entry name" value="EAL_sf"/>
</dbReference>
<dbReference type="STRING" id="767434.Fraau_0726"/>
<dbReference type="InterPro" id="IPR001633">
    <property type="entry name" value="EAL_dom"/>
</dbReference>
<dbReference type="InterPro" id="IPR052155">
    <property type="entry name" value="Biofilm_reg_signaling"/>
</dbReference>
<dbReference type="eggNOG" id="COG5001">
    <property type="taxonomic scope" value="Bacteria"/>
</dbReference>
<name>H8KZ95_FRAAD</name>
<evidence type="ECO:0000313" key="8">
    <source>
        <dbReference type="EMBL" id="AFC85199.1"/>
    </source>
</evidence>
<keyword evidence="3" id="KW-0472">Membrane</keyword>
<evidence type="ECO:0000259" key="7">
    <source>
        <dbReference type="PROSITE" id="PS50924"/>
    </source>
</evidence>
<feature type="domain" description="GGDEF" evidence="6">
    <location>
        <begin position="294"/>
        <end position="425"/>
    </location>
</feature>
<dbReference type="SMART" id="SM00267">
    <property type="entry name" value="GGDEF"/>
    <property type="match status" value="1"/>
</dbReference>
<dbReference type="OrthoDB" id="9804951at2"/>
<dbReference type="SUPFAM" id="SSF55073">
    <property type="entry name" value="Nucleotide cyclase"/>
    <property type="match status" value="1"/>
</dbReference>
<dbReference type="InterPro" id="IPR029787">
    <property type="entry name" value="Nucleotide_cyclase"/>
</dbReference>
<evidence type="ECO:0000256" key="3">
    <source>
        <dbReference type="PROSITE-ProRule" id="PRU00244"/>
    </source>
</evidence>
<dbReference type="SMART" id="SM00052">
    <property type="entry name" value="EAL"/>
    <property type="match status" value="1"/>
</dbReference>
<dbReference type="HOGENOM" id="CLU_000445_70_49_6"/>
<feature type="transmembrane region" description="Helical" evidence="3">
    <location>
        <begin position="12"/>
        <end position="29"/>
    </location>
</feature>
<feature type="domain" description="MHYT" evidence="7">
    <location>
        <begin position="7"/>
        <end position="200"/>
    </location>
</feature>
<protein>
    <recommendedName>
        <fullName evidence="1">cyclic-guanylate-specific phosphodiesterase</fullName>
        <ecNumber evidence="1">3.1.4.52</ecNumber>
    </recommendedName>
</protein>
<feature type="region of interest" description="Disordered" evidence="4">
    <location>
        <begin position="691"/>
        <end position="724"/>
    </location>
</feature>
<feature type="transmembrane region" description="Helical" evidence="3">
    <location>
        <begin position="79"/>
        <end position="97"/>
    </location>
</feature>
<organism evidence="8 9">
    <name type="scientific">Frateuria aurantia (strain ATCC 33424 / DSM 6220 / KCTC 2777 / LMG 1558 / NBRC 3245 / NCIMB 13370)</name>
    <name type="common">Acetobacter aurantius</name>
    <dbReference type="NCBI Taxonomy" id="767434"/>
    <lineage>
        <taxon>Bacteria</taxon>
        <taxon>Pseudomonadati</taxon>
        <taxon>Pseudomonadota</taxon>
        <taxon>Gammaproteobacteria</taxon>
        <taxon>Lysobacterales</taxon>
        <taxon>Rhodanobacteraceae</taxon>
        <taxon>Frateuria</taxon>
    </lineage>
</organism>
<dbReference type="PANTHER" id="PTHR44757:SF2">
    <property type="entry name" value="BIOFILM ARCHITECTURE MAINTENANCE PROTEIN MBAA"/>
    <property type="match status" value="1"/>
</dbReference>
<dbReference type="Gene3D" id="3.20.20.450">
    <property type="entry name" value="EAL domain"/>
    <property type="match status" value="1"/>
</dbReference>
<sequence length="724" mass="78625">MMLTDSCKGTTVLIPMLVACLAALAAVLVRSRADARGGVRQRPWRLTADALVGLGIWTTHGSSLLLSVPEAGHDLPRHVLLNALSLLLCLLAALLCLKPARSRTGSWTTIYGRPPALGLGVTAAHLLSLKAAGFQLDITAYEGTVMLVINLLAGFVICGALLHAGRSWMQSRAHEAGMIALLALAMNALHYGSMIPVMTTLQLAPISLHEVLANQWLDALASFVALTALSGALAGATLDARVHRHRSHLVDSLTAANLELNRLAHHDPLTHLPNHSLFEEKLRLAIERARRDASPLIILLIDLDGFKAINKAFGQRQGDQLLIHVAEQIQSVVPQRHSLARIGGDEFVVLLDLESTGEVTRLGGHILSAISMPLQIENHAVSLTASMGIAQYPRDGATPQALIEHATMAMYHAKSGEQAYAFFEPSMNALARDHLLLLNDLRQALPRQQLVLHYQPIMRAPDGPMAAAEVLIRWQHPQHGLLLPEAFIADAERAGLIVDIGNWVIDAACRQLRQWLDRGISHMRLAINVSAIQLHYDRLVETLQTAVARHGVEPSRLTLEFTESVAMKDPERSLAILQRLHRLGFRISLDDFGTGYSSLLYLKQLPATELKIDRSFVTEIDQRAHDRTIVSAIIALARQLQMEIVAEGVETPAQKQWLCDLGCTFLQGYLLGVPVPADLLLAEGHPPAGDAVRASLNGDAPAWPAPHAATTPGSPDSVPPDHAR</sequence>
<feature type="transmembrane region" description="Helical" evidence="3">
    <location>
        <begin position="117"/>
        <end position="138"/>
    </location>
</feature>
<gene>
    <name evidence="8" type="ordered locus">Fraau_0726</name>
</gene>
<dbReference type="AlphaFoldDB" id="H8KZ95"/>
<feature type="transmembrane region" description="Helical" evidence="3">
    <location>
        <begin position="50"/>
        <end position="67"/>
    </location>
</feature>
<evidence type="ECO:0000256" key="1">
    <source>
        <dbReference type="ARBA" id="ARBA00012282"/>
    </source>
</evidence>
<dbReference type="EC" id="3.1.4.52" evidence="1"/>
<keyword evidence="3" id="KW-0812">Transmembrane</keyword>